<comment type="caution">
    <text evidence="2">The sequence shown here is derived from an EMBL/GenBank/DDBJ whole genome shotgun (WGS) entry which is preliminary data.</text>
</comment>
<dbReference type="InterPro" id="IPR015141">
    <property type="entry name" value="PLipase_A2_prok/fun"/>
</dbReference>
<dbReference type="eggNOG" id="ENOG502S8PP">
    <property type="taxonomic scope" value="Eukaryota"/>
</dbReference>
<keyword evidence="3" id="KW-1185">Reference proteome</keyword>
<dbReference type="AlphaFoldDB" id="G9NQ64"/>
<sequence length="187" mass="20897">MKLATLFFTLAPAALALPASKESPSRRQSDLVAITDQLLFNTTLPDFITHRNAQNPSTLDWTSDGCTDSPDNPFGFPYVPACNRHDFGYQNYRLQSRFTDSGKLNIDNNFKSDLYYQCQSVSAQSACEDLADVYYAAVRAFGGGDSSPGKRDESHEDLVKEYEARLEIYHQAVKEAQEKGLLPILNQ</sequence>
<name>G9NQ64_HYPAI</name>
<protein>
    <recommendedName>
        <fullName evidence="4">Phospholipase A2</fullName>
    </recommendedName>
</protein>
<dbReference type="PANTHER" id="PTHR40787:SF3">
    <property type="entry name" value="PROTEIN TRANSPORT PROTEIN SEC39"/>
    <property type="match status" value="1"/>
</dbReference>
<evidence type="ECO:0000256" key="1">
    <source>
        <dbReference type="SAM" id="SignalP"/>
    </source>
</evidence>
<feature type="chain" id="PRO_5003524515" description="Phospholipase A2" evidence="1">
    <location>
        <begin position="17"/>
        <end position="187"/>
    </location>
</feature>
<dbReference type="GO" id="GO:0006644">
    <property type="term" value="P:phospholipid metabolic process"/>
    <property type="evidence" value="ECO:0007669"/>
    <property type="project" value="InterPro"/>
</dbReference>
<reference evidence="2 3" key="1">
    <citation type="journal article" date="2011" name="Genome Biol.">
        <title>Comparative genome sequence analysis underscores mycoparasitism as the ancestral life style of Trichoderma.</title>
        <authorList>
            <person name="Kubicek C.P."/>
            <person name="Herrera-Estrella A."/>
            <person name="Seidl-Seiboth V."/>
            <person name="Martinez D.A."/>
            <person name="Druzhinina I.S."/>
            <person name="Thon M."/>
            <person name="Zeilinger S."/>
            <person name="Casas-Flores S."/>
            <person name="Horwitz B.A."/>
            <person name="Mukherjee P.K."/>
            <person name="Mukherjee M."/>
            <person name="Kredics L."/>
            <person name="Alcaraz L.D."/>
            <person name="Aerts A."/>
            <person name="Antal Z."/>
            <person name="Atanasova L."/>
            <person name="Cervantes-Badillo M.G."/>
            <person name="Challacombe J."/>
            <person name="Chertkov O."/>
            <person name="McCluskey K."/>
            <person name="Coulpier F."/>
            <person name="Deshpande N."/>
            <person name="von Doehren H."/>
            <person name="Ebbole D.J."/>
            <person name="Esquivel-Naranjo E.U."/>
            <person name="Fekete E."/>
            <person name="Flipphi M."/>
            <person name="Glaser F."/>
            <person name="Gomez-Rodriguez E.Y."/>
            <person name="Gruber S."/>
            <person name="Han C."/>
            <person name="Henrissat B."/>
            <person name="Hermosa R."/>
            <person name="Hernandez-Onate M."/>
            <person name="Karaffa L."/>
            <person name="Kosti I."/>
            <person name="Le Crom S."/>
            <person name="Lindquist E."/>
            <person name="Lucas S."/>
            <person name="Luebeck M."/>
            <person name="Luebeck P.S."/>
            <person name="Margeot A."/>
            <person name="Metz B."/>
            <person name="Misra M."/>
            <person name="Nevalainen H."/>
            <person name="Omann M."/>
            <person name="Packer N."/>
            <person name="Perrone G."/>
            <person name="Uresti-Rivera E.E."/>
            <person name="Salamov A."/>
            <person name="Schmoll M."/>
            <person name="Seiboth B."/>
            <person name="Shapiro H."/>
            <person name="Sukno S."/>
            <person name="Tamayo-Ramos J.A."/>
            <person name="Tisch D."/>
            <person name="Wiest A."/>
            <person name="Wilkinson H.H."/>
            <person name="Zhang M."/>
            <person name="Coutinho P.M."/>
            <person name="Kenerley C.M."/>
            <person name="Monte E."/>
            <person name="Baker S.E."/>
            <person name="Grigoriev I.V."/>
        </authorList>
    </citation>
    <scope>NUCLEOTIDE SEQUENCE [LARGE SCALE GENOMIC DNA]</scope>
    <source>
        <strain evidence="3">ATCC 20476 / IMI 206040</strain>
    </source>
</reference>
<dbReference type="OrthoDB" id="5120271at2759"/>
<evidence type="ECO:0000313" key="2">
    <source>
        <dbReference type="EMBL" id="EHK47213.1"/>
    </source>
</evidence>
<dbReference type="KEGG" id="tatv:25784732"/>
<proteinExistence type="predicted"/>
<dbReference type="Proteomes" id="UP000005426">
    <property type="component" value="Unassembled WGS sequence"/>
</dbReference>
<dbReference type="GO" id="GO:0004623">
    <property type="term" value="F:phospholipase A2 activity"/>
    <property type="evidence" value="ECO:0007669"/>
    <property type="project" value="InterPro"/>
</dbReference>
<dbReference type="GeneID" id="25784732"/>
<dbReference type="Gene3D" id="1.20.90.10">
    <property type="entry name" value="Phospholipase A2 domain"/>
    <property type="match status" value="1"/>
</dbReference>
<feature type="signal peptide" evidence="1">
    <location>
        <begin position="1"/>
        <end position="16"/>
    </location>
</feature>
<dbReference type="PANTHER" id="PTHR40787">
    <property type="entry name" value="SECRETED PROTEIN"/>
    <property type="match status" value="1"/>
</dbReference>
<accession>G9NQ64</accession>
<dbReference type="EMBL" id="ABDG02000021">
    <property type="protein sequence ID" value="EHK47213.1"/>
    <property type="molecule type" value="Genomic_DNA"/>
</dbReference>
<gene>
    <name evidence="2" type="ORF">TRIATDRAFT_46463</name>
</gene>
<evidence type="ECO:0008006" key="4">
    <source>
        <dbReference type="Google" id="ProtNLM"/>
    </source>
</evidence>
<dbReference type="OMA" id="RNYKAQG"/>
<dbReference type="InterPro" id="IPR036444">
    <property type="entry name" value="PLipase_A2_dom_sf"/>
</dbReference>
<dbReference type="Pfam" id="PF09056">
    <property type="entry name" value="Phospholip_A2_3"/>
    <property type="match status" value="1"/>
</dbReference>
<evidence type="ECO:0000313" key="3">
    <source>
        <dbReference type="Proteomes" id="UP000005426"/>
    </source>
</evidence>
<organism evidence="2 3">
    <name type="scientific">Hypocrea atroviridis (strain ATCC 20476 / IMI 206040)</name>
    <name type="common">Trichoderma atroviride</name>
    <dbReference type="NCBI Taxonomy" id="452589"/>
    <lineage>
        <taxon>Eukaryota</taxon>
        <taxon>Fungi</taxon>
        <taxon>Dikarya</taxon>
        <taxon>Ascomycota</taxon>
        <taxon>Pezizomycotina</taxon>
        <taxon>Sordariomycetes</taxon>
        <taxon>Hypocreomycetidae</taxon>
        <taxon>Hypocreales</taxon>
        <taxon>Hypocreaceae</taxon>
        <taxon>Trichoderma</taxon>
    </lineage>
</organism>
<dbReference type="HOGENOM" id="CLU_053014_1_0_1"/>
<dbReference type="RefSeq" id="XP_013945071.1">
    <property type="nucleotide sequence ID" value="XM_014089596.1"/>
</dbReference>
<dbReference type="SUPFAM" id="SSF48619">
    <property type="entry name" value="Phospholipase A2, PLA2"/>
    <property type="match status" value="1"/>
</dbReference>
<keyword evidence="1" id="KW-0732">Signal</keyword>
<dbReference type="GO" id="GO:0050482">
    <property type="term" value="P:arachidonate secretion"/>
    <property type="evidence" value="ECO:0007669"/>
    <property type="project" value="InterPro"/>
</dbReference>